<feature type="domain" description="Methyltransferase" evidence="1">
    <location>
        <begin position="61"/>
        <end position="152"/>
    </location>
</feature>
<dbReference type="KEGG" id="hcb:HCBAA847_1236"/>
<organism evidence="2 3">
    <name type="scientific">Helicobacter cinaedi CCUG 18818 = ATCC BAA-847</name>
    <dbReference type="NCBI Taxonomy" id="537971"/>
    <lineage>
        <taxon>Bacteria</taxon>
        <taxon>Pseudomonadati</taxon>
        <taxon>Campylobacterota</taxon>
        <taxon>Epsilonproteobacteria</taxon>
        <taxon>Campylobacterales</taxon>
        <taxon>Helicobacteraceae</taxon>
        <taxon>Helicobacter</taxon>
    </lineage>
</organism>
<dbReference type="Proteomes" id="UP000006036">
    <property type="component" value="Chromosome 1"/>
</dbReference>
<dbReference type="AlphaFoldDB" id="A0AAI8MMW4"/>
<dbReference type="InterPro" id="IPR041698">
    <property type="entry name" value="Methyltransf_25"/>
</dbReference>
<dbReference type="Pfam" id="PF13649">
    <property type="entry name" value="Methyltransf_25"/>
    <property type="match status" value="1"/>
</dbReference>
<name>A0AAI8MMW4_9HELI</name>
<dbReference type="CDD" id="cd02440">
    <property type="entry name" value="AdoMet_MTases"/>
    <property type="match status" value="1"/>
</dbReference>
<protein>
    <recommendedName>
        <fullName evidence="1">Methyltransferase domain-containing protein</fullName>
    </recommendedName>
</protein>
<evidence type="ECO:0000259" key="1">
    <source>
        <dbReference type="Pfam" id="PF13649"/>
    </source>
</evidence>
<accession>A0AAI8MMW4</accession>
<proteinExistence type="predicted"/>
<evidence type="ECO:0000313" key="3">
    <source>
        <dbReference type="Proteomes" id="UP000006036"/>
    </source>
</evidence>
<dbReference type="Gene3D" id="3.40.50.150">
    <property type="entry name" value="Vaccinia Virus protein VP39"/>
    <property type="match status" value="1"/>
</dbReference>
<evidence type="ECO:0000313" key="2">
    <source>
        <dbReference type="EMBL" id="BAM32470.1"/>
    </source>
</evidence>
<reference evidence="2 3" key="1">
    <citation type="journal article" date="2012" name="J. Bacteriol.">
        <title>Complete Genome Sequence of Helicobacter cinaedi Type Strain ATCC BAA-847.</title>
        <authorList>
            <person name="Miyoshi-Akiyama T."/>
            <person name="Takeshita N."/>
            <person name="Ohmagari N."/>
            <person name="Kirikae T."/>
        </authorList>
    </citation>
    <scope>NUCLEOTIDE SEQUENCE [LARGE SCALE GENOMIC DNA]</scope>
    <source>
        <strain evidence="2 3">ATCC BAA-847</strain>
    </source>
</reference>
<sequence>MQNAKSKTKTFNECVESYNDGKKGDMGYISSYVYWHDPVRVAISASRYKFVSKMMSGLDKVLELGCADAFYSQIVADRVGTLVASDFDELFIGQAKELGRAKNMELRVLDLTKEPCENEFDGVYALDVLEHIHPKDEDAFMRNITRALKKNGADSVSGGGGGYSHIWHT</sequence>
<dbReference type="EMBL" id="AP012492">
    <property type="protein sequence ID" value="BAM32470.1"/>
    <property type="molecule type" value="Genomic_DNA"/>
</dbReference>
<dbReference type="InterPro" id="IPR029063">
    <property type="entry name" value="SAM-dependent_MTases_sf"/>
</dbReference>
<dbReference type="RefSeq" id="WP_015453550.1">
    <property type="nucleotide sequence ID" value="NC_020555.1"/>
</dbReference>
<gene>
    <name evidence="2" type="ORF">HCBAA847_1236</name>
</gene>
<dbReference type="SUPFAM" id="SSF53335">
    <property type="entry name" value="S-adenosyl-L-methionine-dependent methyltransferases"/>
    <property type="match status" value="1"/>
</dbReference>